<dbReference type="AlphaFoldDB" id="A0A382SSD7"/>
<dbReference type="EMBL" id="UINC01131210">
    <property type="protein sequence ID" value="SVD12776.1"/>
    <property type="molecule type" value="Genomic_DNA"/>
</dbReference>
<accession>A0A382SSD7</accession>
<evidence type="ECO:0000313" key="1">
    <source>
        <dbReference type="EMBL" id="SVD12776.1"/>
    </source>
</evidence>
<organism evidence="1">
    <name type="scientific">marine metagenome</name>
    <dbReference type="NCBI Taxonomy" id="408172"/>
    <lineage>
        <taxon>unclassified sequences</taxon>
        <taxon>metagenomes</taxon>
        <taxon>ecological metagenomes</taxon>
    </lineage>
</organism>
<protein>
    <submittedName>
        <fullName evidence="1">Uncharacterized protein</fullName>
    </submittedName>
</protein>
<proteinExistence type="predicted"/>
<gene>
    <name evidence="1" type="ORF">METZ01_LOCUS365630</name>
</gene>
<reference evidence="1" key="1">
    <citation type="submission" date="2018-05" db="EMBL/GenBank/DDBJ databases">
        <authorList>
            <person name="Lanie J.A."/>
            <person name="Ng W.-L."/>
            <person name="Kazmierczak K.M."/>
            <person name="Andrzejewski T.M."/>
            <person name="Davidsen T.M."/>
            <person name="Wayne K.J."/>
            <person name="Tettelin H."/>
            <person name="Glass J.I."/>
            <person name="Rusch D."/>
            <person name="Podicherti R."/>
            <person name="Tsui H.-C.T."/>
            <person name="Winkler M.E."/>
        </authorList>
    </citation>
    <scope>NUCLEOTIDE SEQUENCE</scope>
</reference>
<sequence>VIGFFKGSNEQHEVGLFNLNGKMG</sequence>
<feature type="non-terminal residue" evidence="1">
    <location>
        <position position="1"/>
    </location>
</feature>
<name>A0A382SSD7_9ZZZZ</name>